<reference evidence="2" key="1">
    <citation type="journal article" date="2011" name="Nat. Commun.">
        <title>Effector diversification within compartments of the Leptosphaeria maculans genome affected by Repeat-Induced Point mutations.</title>
        <authorList>
            <person name="Rouxel T."/>
            <person name="Grandaubert J."/>
            <person name="Hane J.K."/>
            <person name="Hoede C."/>
            <person name="van de Wouw A.P."/>
            <person name="Couloux A."/>
            <person name="Dominguez V."/>
            <person name="Anthouard V."/>
            <person name="Bally P."/>
            <person name="Bourras S."/>
            <person name="Cozijnsen A.J."/>
            <person name="Ciuffetti L.M."/>
            <person name="Degrave A."/>
            <person name="Dilmaghani A."/>
            <person name="Duret L."/>
            <person name="Fudal I."/>
            <person name="Goodwin S.B."/>
            <person name="Gout L."/>
            <person name="Glaser N."/>
            <person name="Linglin J."/>
            <person name="Kema G.H.J."/>
            <person name="Lapalu N."/>
            <person name="Lawrence C.B."/>
            <person name="May K."/>
            <person name="Meyer M."/>
            <person name="Ollivier B."/>
            <person name="Poulain J."/>
            <person name="Schoch C.L."/>
            <person name="Simon A."/>
            <person name="Spatafora J.W."/>
            <person name="Stachowiak A."/>
            <person name="Turgeon B.G."/>
            <person name="Tyler B.M."/>
            <person name="Vincent D."/>
            <person name="Weissenbach J."/>
            <person name="Amselem J."/>
            <person name="Quesneville H."/>
            <person name="Oliver R.P."/>
            <person name="Wincker P."/>
            <person name="Balesdent M.-H."/>
            <person name="Howlett B.J."/>
        </authorList>
    </citation>
    <scope>NUCLEOTIDE SEQUENCE [LARGE SCALE GENOMIC DNA]</scope>
    <source>
        <strain evidence="2">JN3 / isolate v23.1.3 / race Av1-4-5-6-7-8</strain>
    </source>
</reference>
<evidence type="ECO:0000313" key="1">
    <source>
        <dbReference type="EMBL" id="CBX92969.1"/>
    </source>
</evidence>
<dbReference type="HOGENOM" id="CLU_2904599_0_0_1"/>
<keyword evidence="2" id="KW-1185">Reference proteome</keyword>
<evidence type="ECO:0000313" key="2">
    <source>
        <dbReference type="Proteomes" id="UP000002668"/>
    </source>
</evidence>
<gene>
    <name evidence="1" type="ORF">LEMA_P038700.1</name>
</gene>
<dbReference type="Proteomes" id="UP000002668">
    <property type="component" value="Genome"/>
</dbReference>
<dbReference type="VEuPathDB" id="FungiDB:LEMA_P038700.1"/>
<protein>
    <submittedName>
        <fullName evidence="1">Predicted protein</fullName>
    </submittedName>
</protein>
<organism evidence="2">
    <name type="scientific">Leptosphaeria maculans (strain JN3 / isolate v23.1.3 / race Av1-4-5-6-7-8)</name>
    <name type="common">Blackleg fungus</name>
    <name type="synonym">Phoma lingam</name>
    <dbReference type="NCBI Taxonomy" id="985895"/>
    <lineage>
        <taxon>Eukaryota</taxon>
        <taxon>Fungi</taxon>
        <taxon>Dikarya</taxon>
        <taxon>Ascomycota</taxon>
        <taxon>Pezizomycotina</taxon>
        <taxon>Dothideomycetes</taxon>
        <taxon>Pleosporomycetidae</taxon>
        <taxon>Pleosporales</taxon>
        <taxon>Pleosporineae</taxon>
        <taxon>Leptosphaeriaceae</taxon>
        <taxon>Plenodomus</taxon>
        <taxon>Plenodomus lingam/Leptosphaeria maculans species complex</taxon>
    </lineage>
</organism>
<accession>E4ZNB0</accession>
<dbReference type="AlphaFoldDB" id="E4ZNB0"/>
<dbReference type="EMBL" id="FP929105">
    <property type="protein sequence ID" value="CBX92969.1"/>
    <property type="molecule type" value="Genomic_DNA"/>
</dbReference>
<proteinExistence type="predicted"/>
<dbReference type="InParanoid" id="E4ZNB0"/>
<sequence>MVQKYRLQVGRGNQHNAADTRKLENQAFMIYSGPGEAVRTDESANLRRVLHNVLAVIFFHEF</sequence>
<name>E4ZNB0_LEPMJ</name>